<protein>
    <submittedName>
        <fullName evidence="1">Uncharacterized protein</fullName>
    </submittedName>
</protein>
<proteinExistence type="predicted"/>
<evidence type="ECO:0000313" key="1">
    <source>
        <dbReference type="EMBL" id="CAG4895755.1"/>
    </source>
</evidence>
<sequence length="66" mass="7402">MVCRACRQGSHLRDRRHSGKDLIVLKVCLILLGVHIDDGLVLDLEPYSPELNSPCHELDSTGNRHV</sequence>
<evidence type="ECO:0000313" key="2">
    <source>
        <dbReference type="Proteomes" id="UP000789704"/>
    </source>
</evidence>
<reference evidence="1" key="1">
    <citation type="submission" date="2021-04" db="EMBL/GenBank/DDBJ databases">
        <authorList>
            <person name="Vanwijnsberghe S."/>
        </authorList>
    </citation>
    <scope>NUCLEOTIDE SEQUENCE</scope>
    <source>
        <strain evidence="1">LMG 31841</strain>
    </source>
</reference>
<comment type="caution">
    <text evidence="1">The sequence shown here is derived from an EMBL/GenBank/DDBJ whole genome shotgun (WGS) entry which is preliminary data.</text>
</comment>
<dbReference type="Proteomes" id="UP000789704">
    <property type="component" value="Unassembled WGS sequence"/>
</dbReference>
<organism evidence="1 2">
    <name type="scientific">Paraburkholderia saeva</name>
    <dbReference type="NCBI Taxonomy" id="2777537"/>
    <lineage>
        <taxon>Bacteria</taxon>
        <taxon>Pseudomonadati</taxon>
        <taxon>Pseudomonadota</taxon>
        <taxon>Betaproteobacteria</taxon>
        <taxon>Burkholderiales</taxon>
        <taxon>Burkholderiaceae</taxon>
        <taxon>Paraburkholderia</taxon>
    </lineage>
</organism>
<gene>
    <name evidence="1" type="ORF">LMG31841_02221</name>
</gene>
<name>A0A9N8RWL8_9BURK</name>
<dbReference type="AlphaFoldDB" id="A0A9N8RWL8"/>
<accession>A0A9N8RWL8</accession>
<keyword evidence="2" id="KW-1185">Reference proteome</keyword>
<dbReference type="EMBL" id="CAJQZC010000003">
    <property type="protein sequence ID" value="CAG4895755.1"/>
    <property type="molecule type" value="Genomic_DNA"/>
</dbReference>